<dbReference type="InterPro" id="IPR017451">
    <property type="entry name" value="F-box-assoc_interact_dom"/>
</dbReference>
<name>A0AAD8R4D9_LOLMU</name>
<organism evidence="2 3">
    <name type="scientific">Lolium multiflorum</name>
    <name type="common">Italian ryegrass</name>
    <name type="synonym">Lolium perenne subsp. multiflorum</name>
    <dbReference type="NCBI Taxonomy" id="4521"/>
    <lineage>
        <taxon>Eukaryota</taxon>
        <taxon>Viridiplantae</taxon>
        <taxon>Streptophyta</taxon>
        <taxon>Embryophyta</taxon>
        <taxon>Tracheophyta</taxon>
        <taxon>Spermatophyta</taxon>
        <taxon>Magnoliopsida</taxon>
        <taxon>Liliopsida</taxon>
        <taxon>Poales</taxon>
        <taxon>Poaceae</taxon>
        <taxon>BOP clade</taxon>
        <taxon>Pooideae</taxon>
        <taxon>Poodae</taxon>
        <taxon>Poeae</taxon>
        <taxon>Poeae Chloroplast Group 2 (Poeae type)</taxon>
        <taxon>Loliodinae</taxon>
        <taxon>Loliinae</taxon>
        <taxon>Lolium</taxon>
    </lineage>
</organism>
<evidence type="ECO:0000313" key="2">
    <source>
        <dbReference type="EMBL" id="KAK1612764.1"/>
    </source>
</evidence>
<dbReference type="SUPFAM" id="SSF50965">
    <property type="entry name" value="Galactose oxidase, central domain"/>
    <property type="match status" value="1"/>
</dbReference>
<dbReference type="Pfam" id="PF08268">
    <property type="entry name" value="FBA_3"/>
    <property type="match status" value="1"/>
</dbReference>
<dbReference type="AlphaFoldDB" id="A0AAD8R4D9"/>
<keyword evidence="3" id="KW-1185">Reference proteome</keyword>
<evidence type="ECO:0000259" key="1">
    <source>
        <dbReference type="PROSITE" id="PS50181"/>
    </source>
</evidence>
<protein>
    <recommendedName>
        <fullName evidence="1">F-box domain-containing protein</fullName>
    </recommendedName>
</protein>
<feature type="domain" description="F-box" evidence="1">
    <location>
        <begin position="15"/>
        <end position="61"/>
    </location>
</feature>
<sequence length="342" mass="37891">MGMKLSSLRCPPRSAVVAVSLPPDVVFDILSWLPLKSLCRFRCVSREWRALISNPAFFAAHKTRSEPLIAANSFSDLTTLRLIDMDGKVVKVIKTKDHIFSFVCASSDNIICVLGHSLRQARVINLATGEILVTSIRGTFIGFGRATPSGVYKMVCISTRCCRILTIGDGTGWRQKQSPPPKGISYHSNPVTVNGMLYFASQIHGDSVLCFDLESEEWKRGIRGPPNVEPERCYITLGELNSTLCMMQPEVDNGFTIIWLLTNADKGTWFKLYTIPLDPSTYDRMIPLRMLLDGGKLLFYVTDDSMKLPVLQIFAPQHRTCSDAPKILAGDHGGSIGLCSSR</sequence>
<dbReference type="Gene3D" id="1.20.1280.50">
    <property type="match status" value="1"/>
</dbReference>
<proteinExistence type="predicted"/>
<dbReference type="InterPro" id="IPR011043">
    <property type="entry name" value="Gal_Oxase/kelch_b-propeller"/>
</dbReference>
<dbReference type="PANTHER" id="PTHR31111:SF136">
    <property type="entry name" value="F-BOX ASSOCIATED DOMAIN-CONTAINING PROTEIN"/>
    <property type="match status" value="1"/>
</dbReference>
<dbReference type="InterPro" id="IPR015943">
    <property type="entry name" value="WD40/YVTN_repeat-like_dom_sf"/>
</dbReference>
<dbReference type="InterPro" id="IPR001810">
    <property type="entry name" value="F-box_dom"/>
</dbReference>
<dbReference type="EMBL" id="JAUUTY010000007">
    <property type="protein sequence ID" value="KAK1612764.1"/>
    <property type="molecule type" value="Genomic_DNA"/>
</dbReference>
<dbReference type="NCBIfam" id="TIGR01640">
    <property type="entry name" value="F_box_assoc_1"/>
    <property type="match status" value="1"/>
</dbReference>
<dbReference type="InterPro" id="IPR013187">
    <property type="entry name" value="F-box-assoc_dom_typ3"/>
</dbReference>
<dbReference type="PANTHER" id="PTHR31111">
    <property type="entry name" value="BNAA05G37150D PROTEIN-RELATED"/>
    <property type="match status" value="1"/>
</dbReference>
<dbReference type="PROSITE" id="PS50181">
    <property type="entry name" value="FBOX"/>
    <property type="match status" value="1"/>
</dbReference>
<dbReference type="Pfam" id="PF00646">
    <property type="entry name" value="F-box"/>
    <property type="match status" value="1"/>
</dbReference>
<dbReference type="SMART" id="SM00256">
    <property type="entry name" value="FBOX"/>
    <property type="match status" value="1"/>
</dbReference>
<dbReference type="Proteomes" id="UP001231189">
    <property type="component" value="Unassembled WGS sequence"/>
</dbReference>
<dbReference type="Gene3D" id="2.130.10.10">
    <property type="entry name" value="YVTN repeat-like/Quinoprotein amine dehydrogenase"/>
    <property type="match status" value="1"/>
</dbReference>
<dbReference type="SUPFAM" id="SSF81383">
    <property type="entry name" value="F-box domain"/>
    <property type="match status" value="1"/>
</dbReference>
<accession>A0AAD8R4D9</accession>
<dbReference type="InterPro" id="IPR036047">
    <property type="entry name" value="F-box-like_dom_sf"/>
</dbReference>
<comment type="caution">
    <text evidence="2">The sequence shown here is derived from an EMBL/GenBank/DDBJ whole genome shotgun (WGS) entry which is preliminary data.</text>
</comment>
<dbReference type="CDD" id="cd22157">
    <property type="entry name" value="F-box_AtFBW1-like"/>
    <property type="match status" value="1"/>
</dbReference>
<gene>
    <name evidence="2" type="ORF">QYE76_036437</name>
</gene>
<evidence type="ECO:0000313" key="3">
    <source>
        <dbReference type="Proteomes" id="UP001231189"/>
    </source>
</evidence>
<reference evidence="2" key="1">
    <citation type="submission" date="2023-07" db="EMBL/GenBank/DDBJ databases">
        <title>A chromosome-level genome assembly of Lolium multiflorum.</title>
        <authorList>
            <person name="Chen Y."/>
            <person name="Copetti D."/>
            <person name="Kolliker R."/>
            <person name="Studer B."/>
        </authorList>
    </citation>
    <scope>NUCLEOTIDE SEQUENCE</scope>
    <source>
        <strain evidence="2">02402/16</strain>
        <tissue evidence="2">Leaf</tissue>
    </source>
</reference>